<dbReference type="Gene3D" id="3.40.50.720">
    <property type="entry name" value="NAD(P)-binding Rossmann-like Domain"/>
    <property type="match status" value="1"/>
</dbReference>
<accession>A0ABY9YNJ5</accession>
<evidence type="ECO:0000256" key="5">
    <source>
        <dbReference type="ARBA" id="ARBA00026066"/>
    </source>
</evidence>
<comment type="catalytic activity">
    <reaction evidence="10">
        <text>2 [molybdopterin-synthase sulfur-carrier protein]-C-terminal-Gly-aminoethanethioate + cyclic pyranopterin phosphate + H2O = molybdopterin + 2 [molybdopterin-synthase sulfur-carrier protein]-C-terminal Gly-Gly + 2 H(+)</text>
        <dbReference type="Rhea" id="RHEA:26333"/>
        <dbReference type="Rhea" id="RHEA-COMP:12202"/>
        <dbReference type="Rhea" id="RHEA-COMP:19907"/>
        <dbReference type="ChEBI" id="CHEBI:15377"/>
        <dbReference type="ChEBI" id="CHEBI:15378"/>
        <dbReference type="ChEBI" id="CHEBI:58698"/>
        <dbReference type="ChEBI" id="CHEBI:59648"/>
        <dbReference type="ChEBI" id="CHEBI:90778"/>
        <dbReference type="ChEBI" id="CHEBI:232372"/>
        <dbReference type="EC" id="2.8.1.12"/>
    </reaction>
</comment>
<dbReference type="RefSeq" id="WP_311191376.1">
    <property type="nucleotide sequence ID" value="NZ_CP115541.1"/>
</dbReference>
<evidence type="ECO:0000256" key="4">
    <source>
        <dbReference type="ARBA" id="ARBA00013858"/>
    </source>
</evidence>
<evidence type="ECO:0000256" key="9">
    <source>
        <dbReference type="ARBA" id="ARBA00032474"/>
    </source>
</evidence>
<dbReference type="Gene3D" id="3.40.250.10">
    <property type="entry name" value="Rhodanese-like domain"/>
    <property type="match status" value="1"/>
</dbReference>
<keyword evidence="13" id="KW-0548">Nucleotidyltransferase</keyword>
<dbReference type="CDD" id="cd00756">
    <property type="entry name" value="MoaE"/>
    <property type="match status" value="1"/>
</dbReference>
<feature type="domain" description="Rhodanese" evidence="12">
    <location>
        <begin position="425"/>
        <end position="514"/>
    </location>
</feature>
<dbReference type="SUPFAM" id="SSF54690">
    <property type="entry name" value="Molybdopterin synthase subunit MoaE"/>
    <property type="match status" value="1"/>
</dbReference>
<gene>
    <name evidence="13" type="ORF">PDM29_17805</name>
</gene>
<dbReference type="InterPro" id="IPR035985">
    <property type="entry name" value="Ubiquitin-activating_enz"/>
</dbReference>
<protein>
    <recommendedName>
        <fullName evidence="4">Molybdopterin synthase catalytic subunit</fullName>
        <ecNumber evidence="3">2.8.1.12</ecNumber>
    </recommendedName>
    <alternativeName>
        <fullName evidence="8">MPT synthase subunit 2</fullName>
    </alternativeName>
    <alternativeName>
        <fullName evidence="6">Molybdenum cofactor biosynthesis protein E</fullName>
    </alternativeName>
    <alternativeName>
        <fullName evidence="7">Molybdopterin-converting factor large subunit</fullName>
    </alternativeName>
    <alternativeName>
        <fullName evidence="9">Molybdopterin-converting factor subunit 2</fullName>
    </alternativeName>
</protein>
<dbReference type="SUPFAM" id="SSF69572">
    <property type="entry name" value="Activating enzymes of the ubiquitin-like proteins"/>
    <property type="match status" value="1"/>
</dbReference>
<dbReference type="Pfam" id="PF00581">
    <property type="entry name" value="Rhodanese"/>
    <property type="match status" value="1"/>
</dbReference>
<keyword evidence="13" id="KW-0808">Transferase</keyword>
<dbReference type="EMBL" id="CP115541">
    <property type="protein sequence ID" value="WNH52171.1"/>
    <property type="molecule type" value="Genomic_DNA"/>
</dbReference>
<evidence type="ECO:0000256" key="8">
    <source>
        <dbReference type="ARBA" id="ARBA00030781"/>
    </source>
</evidence>
<keyword evidence="14" id="KW-1185">Reference proteome</keyword>
<dbReference type="InterPro" id="IPR000594">
    <property type="entry name" value="ThiF_NAD_FAD-bd"/>
</dbReference>
<dbReference type="PANTHER" id="PTHR10953">
    <property type="entry name" value="UBIQUITIN-ACTIVATING ENZYME E1"/>
    <property type="match status" value="1"/>
</dbReference>
<dbReference type="SMART" id="SM00450">
    <property type="entry name" value="RHOD"/>
    <property type="match status" value="1"/>
</dbReference>
<comment type="similarity">
    <text evidence="2">Belongs to the MoaE family.</text>
</comment>
<comment type="pathway">
    <text evidence="1">Cofactor biosynthesis; molybdopterin biosynthesis.</text>
</comment>
<dbReference type="EC" id="2.8.1.12" evidence="3"/>
<dbReference type="Pfam" id="PF00899">
    <property type="entry name" value="ThiF"/>
    <property type="match status" value="1"/>
</dbReference>
<dbReference type="Proteomes" id="UP001302072">
    <property type="component" value="Chromosome"/>
</dbReference>
<dbReference type="GO" id="GO:0016779">
    <property type="term" value="F:nucleotidyltransferase activity"/>
    <property type="evidence" value="ECO:0007669"/>
    <property type="project" value="UniProtKB-KW"/>
</dbReference>
<evidence type="ECO:0000256" key="11">
    <source>
        <dbReference type="SAM" id="MobiDB-lite"/>
    </source>
</evidence>
<dbReference type="InterPro" id="IPR001763">
    <property type="entry name" value="Rhodanese-like_dom"/>
</dbReference>
<dbReference type="PROSITE" id="PS50206">
    <property type="entry name" value="RHODANESE_3"/>
    <property type="match status" value="1"/>
</dbReference>
<dbReference type="InterPro" id="IPR003448">
    <property type="entry name" value="Mopterin_biosynth_MoaE"/>
</dbReference>
<evidence type="ECO:0000256" key="10">
    <source>
        <dbReference type="ARBA" id="ARBA00049878"/>
    </source>
</evidence>
<evidence type="ECO:0000313" key="14">
    <source>
        <dbReference type="Proteomes" id="UP001302072"/>
    </source>
</evidence>
<name>A0ABY9YNJ5_9GAMM</name>
<proteinExistence type="inferred from homology"/>
<dbReference type="CDD" id="cd00158">
    <property type="entry name" value="RHOD"/>
    <property type="match status" value="1"/>
</dbReference>
<dbReference type="PANTHER" id="PTHR10953:SF102">
    <property type="entry name" value="ADENYLYLTRANSFERASE AND SULFURTRANSFERASE MOCS3"/>
    <property type="match status" value="1"/>
</dbReference>
<feature type="region of interest" description="Disordered" evidence="11">
    <location>
        <begin position="508"/>
        <end position="532"/>
    </location>
</feature>
<dbReference type="InterPro" id="IPR036873">
    <property type="entry name" value="Rhodanese-like_dom_sf"/>
</dbReference>
<evidence type="ECO:0000256" key="6">
    <source>
        <dbReference type="ARBA" id="ARBA00029745"/>
    </source>
</evidence>
<organism evidence="13 14">
    <name type="scientific">Stenotrophomonas oahuensis</name>
    <dbReference type="NCBI Taxonomy" id="3003271"/>
    <lineage>
        <taxon>Bacteria</taxon>
        <taxon>Pseudomonadati</taxon>
        <taxon>Pseudomonadota</taxon>
        <taxon>Gammaproteobacteria</taxon>
        <taxon>Lysobacterales</taxon>
        <taxon>Lysobacteraceae</taxon>
        <taxon>Stenotrophomonas</taxon>
    </lineage>
</organism>
<sequence>MNSSVMSGFSVSALPLDVTTLRSALANPAHGGFCAFEGWVRNRNDGREVEGLEYEVYAELALAEGETILAEARERFGTIEAVGVHRTGTLQVGELAVWVGVSSPHRDAAFRACRYIIDAFKHRLPVWKKELYLDGDTQWVVCSHGSAETPHATGFEPDYSRQTRLRDVGEQGQARLAAARVLVIGAGGLGSPALTYLAATGIGTLGIVDGDRVEASNLHRQTLYTAADIGQPKAVMAAQRVRAQNPTLSVKVFTEPLGADNVVDVFRQFDLALECTDDMESRYLSSDAAQMAGIPLVLASVHQYEGQLQVILPGGPCLRCLWPEPPDAGLLGSCAESGVLGTVPGVLGTLQAHEALKLLLDLPGRRPGELLLVDLMDTTLQRLPIDPAAGCALHGGCADVAARALEARSAESDLERAFDSLAAAVSAGFHLVDLREADERAALPSGVDALCRPYSSWSADPFTAPASGPVLLFCATGKRSNAAARFLRERGHAEAFSLQGGLRRLQQMHSAREDALHHPPTGCSASSACRHA</sequence>
<dbReference type="InterPro" id="IPR036563">
    <property type="entry name" value="MoaE_sf"/>
</dbReference>
<feature type="compositionally biased region" description="Polar residues" evidence="11">
    <location>
        <begin position="523"/>
        <end position="532"/>
    </location>
</feature>
<evidence type="ECO:0000256" key="3">
    <source>
        <dbReference type="ARBA" id="ARBA00011950"/>
    </source>
</evidence>
<dbReference type="Gene3D" id="3.90.1170.40">
    <property type="entry name" value="Molybdopterin biosynthesis MoaE subunit"/>
    <property type="match status" value="1"/>
</dbReference>
<evidence type="ECO:0000256" key="1">
    <source>
        <dbReference type="ARBA" id="ARBA00005046"/>
    </source>
</evidence>
<evidence type="ECO:0000259" key="12">
    <source>
        <dbReference type="PROSITE" id="PS50206"/>
    </source>
</evidence>
<evidence type="ECO:0000256" key="2">
    <source>
        <dbReference type="ARBA" id="ARBA00005426"/>
    </source>
</evidence>
<dbReference type="SUPFAM" id="SSF52821">
    <property type="entry name" value="Rhodanese/Cell cycle control phosphatase"/>
    <property type="match status" value="1"/>
</dbReference>
<dbReference type="InterPro" id="IPR045886">
    <property type="entry name" value="ThiF/MoeB/HesA"/>
</dbReference>
<evidence type="ECO:0000256" key="7">
    <source>
        <dbReference type="ARBA" id="ARBA00030407"/>
    </source>
</evidence>
<reference evidence="13 14" key="1">
    <citation type="submission" date="2022-12" db="EMBL/GenBank/DDBJ databases">
        <title>Two new species, Stenotrophomonas aracearum and Stenotrophomonas oahuensis, isolated from Anthurium (Araceae family) in Hawaii.</title>
        <authorList>
            <person name="Chunag S.C."/>
            <person name="Dobhal S."/>
            <person name="Alvarez A."/>
            <person name="Arif M."/>
        </authorList>
    </citation>
    <scope>NUCLEOTIDE SEQUENCE [LARGE SCALE GENOMIC DNA]</scope>
    <source>
        <strain evidence="13 14">A5586</strain>
    </source>
</reference>
<dbReference type="CDD" id="cd00757">
    <property type="entry name" value="ThiF_MoeB_HesA_family"/>
    <property type="match status" value="1"/>
</dbReference>
<evidence type="ECO:0000313" key="13">
    <source>
        <dbReference type="EMBL" id="WNH52171.1"/>
    </source>
</evidence>
<dbReference type="Pfam" id="PF02391">
    <property type="entry name" value="MoaE"/>
    <property type="match status" value="1"/>
</dbReference>
<comment type="subunit">
    <text evidence="5">Heterotetramer of 2 MoaD subunits and 2 MoaE subunits. Also stable as homodimer. The enzyme changes between these two forms during catalysis.</text>
</comment>